<dbReference type="InterPro" id="IPR023213">
    <property type="entry name" value="CAT-like_dom_sf"/>
</dbReference>
<dbReference type="PANTHER" id="PTHR45527">
    <property type="entry name" value="NONRIBOSOMAL PEPTIDE SYNTHETASE"/>
    <property type="match status" value="1"/>
</dbReference>
<dbReference type="InterPro" id="IPR009081">
    <property type="entry name" value="PP-bd_ACP"/>
</dbReference>
<dbReference type="PROSITE" id="PS00455">
    <property type="entry name" value="AMP_BINDING"/>
    <property type="match status" value="2"/>
</dbReference>
<dbReference type="InterPro" id="IPR036736">
    <property type="entry name" value="ACP-like_sf"/>
</dbReference>
<evidence type="ECO:0000256" key="2">
    <source>
        <dbReference type="ARBA" id="ARBA00022450"/>
    </source>
</evidence>
<feature type="domain" description="Carrier" evidence="5">
    <location>
        <begin position="675"/>
        <end position="750"/>
    </location>
</feature>
<dbReference type="EMBL" id="CP108110">
    <property type="protein sequence ID" value="WUQ86351.1"/>
    <property type="molecule type" value="Genomic_DNA"/>
</dbReference>
<dbReference type="SMART" id="SM00823">
    <property type="entry name" value="PKS_PP"/>
    <property type="match status" value="2"/>
</dbReference>
<dbReference type="Gene3D" id="3.40.50.12780">
    <property type="entry name" value="N-terminal domain of ligase-like"/>
    <property type="match status" value="1"/>
</dbReference>
<keyword evidence="7" id="KW-1185">Reference proteome</keyword>
<dbReference type="Pfam" id="PF13193">
    <property type="entry name" value="AMP-binding_C"/>
    <property type="match status" value="2"/>
</dbReference>
<dbReference type="NCBIfam" id="TIGR01733">
    <property type="entry name" value="AA-adenyl-dom"/>
    <property type="match status" value="2"/>
</dbReference>
<feature type="domain" description="Carrier" evidence="5">
    <location>
        <begin position="1731"/>
        <end position="1806"/>
    </location>
</feature>
<evidence type="ECO:0000313" key="6">
    <source>
        <dbReference type="EMBL" id="WUQ86351.1"/>
    </source>
</evidence>
<evidence type="ECO:0000256" key="4">
    <source>
        <dbReference type="SAM" id="MobiDB-lite"/>
    </source>
</evidence>
<dbReference type="Gene3D" id="3.30.300.30">
    <property type="match status" value="2"/>
</dbReference>
<dbReference type="InterPro" id="IPR001242">
    <property type="entry name" value="Condensation_dom"/>
</dbReference>
<evidence type="ECO:0000256" key="3">
    <source>
        <dbReference type="ARBA" id="ARBA00022553"/>
    </source>
</evidence>
<dbReference type="RefSeq" id="WP_328956978.1">
    <property type="nucleotide sequence ID" value="NZ_CP108110.1"/>
</dbReference>
<comment type="cofactor">
    <cofactor evidence="1">
        <name>pantetheine 4'-phosphate</name>
        <dbReference type="ChEBI" id="CHEBI:47942"/>
    </cofactor>
</comment>
<dbReference type="SUPFAM" id="SSF56801">
    <property type="entry name" value="Acetyl-CoA synthetase-like"/>
    <property type="match status" value="2"/>
</dbReference>
<protein>
    <submittedName>
        <fullName evidence="6">Amino acid adenylation domain-containing protein</fullName>
    </submittedName>
</protein>
<evidence type="ECO:0000313" key="7">
    <source>
        <dbReference type="Proteomes" id="UP001432222"/>
    </source>
</evidence>
<dbReference type="Pfam" id="PF00550">
    <property type="entry name" value="PP-binding"/>
    <property type="match status" value="2"/>
</dbReference>
<dbReference type="InterPro" id="IPR000873">
    <property type="entry name" value="AMP-dep_synth/lig_dom"/>
</dbReference>
<dbReference type="InterPro" id="IPR042099">
    <property type="entry name" value="ANL_N_sf"/>
</dbReference>
<proteinExistence type="predicted"/>
<dbReference type="InterPro" id="IPR006162">
    <property type="entry name" value="Ppantetheine_attach_site"/>
</dbReference>
<dbReference type="InterPro" id="IPR025110">
    <property type="entry name" value="AMP-bd_C"/>
</dbReference>
<name>A0ABZ1U5A2_9ACTN</name>
<dbReference type="InterPro" id="IPR010071">
    <property type="entry name" value="AA_adenyl_dom"/>
</dbReference>
<dbReference type="Gene3D" id="3.30.559.10">
    <property type="entry name" value="Chloramphenicol acetyltransferase-like domain"/>
    <property type="match status" value="1"/>
</dbReference>
<dbReference type="Pfam" id="PF00501">
    <property type="entry name" value="AMP-binding"/>
    <property type="match status" value="2"/>
</dbReference>
<dbReference type="InterPro" id="IPR020806">
    <property type="entry name" value="PKS_PP-bd"/>
</dbReference>
<keyword evidence="3" id="KW-0597">Phosphoprotein</keyword>
<gene>
    <name evidence="6" type="ORF">OHA16_27405</name>
</gene>
<dbReference type="PROSITE" id="PS00012">
    <property type="entry name" value="PHOSPHOPANTETHEINE"/>
    <property type="match status" value="2"/>
</dbReference>
<dbReference type="Proteomes" id="UP001432222">
    <property type="component" value="Chromosome"/>
</dbReference>
<reference evidence="6" key="1">
    <citation type="submission" date="2022-10" db="EMBL/GenBank/DDBJ databases">
        <title>The complete genomes of actinobacterial strains from the NBC collection.</title>
        <authorList>
            <person name="Joergensen T.S."/>
            <person name="Alvarez Arevalo M."/>
            <person name="Sterndorff E.B."/>
            <person name="Faurdal D."/>
            <person name="Vuksanovic O."/>
            <person name="Mourched A.-S."/>
            <person name="Charusanti P."/>
            <person name="Shaw S."/>
            <person name="Blin K."/>
            <person name="Weber T."/>
        </authorList>
    </citation>
    <scope>NUCLEOTIDE SEQUENCE</scope>
    <source>
        <strain evidence="6">NBC_00222</strain>
    </source>
</reference>
<dbReference type="SUPFAM" id="SSF52777">
    <property type="entry name" value="CoA-dependent acyltransferases"/>
    <property type="match status" value="2"/>
</dbReference>
<dbReference type="Gene3D" id="3.40.50.980">
    <property type="match status" value="2"/>
</dbReference>
<evidence type="ECO:0000259" key="5">
    <source>
        <dbReference type="PROSITE" id="PS50075"/>
    </source>
</evidence>
<dbReference type="PANTHER" id="PTHR45527:SF1">
    <property type="entry name" value="FATTY ACID SYNTHASE"/>
    <property type="match status" value="1"/>
</dbReference>
<dbReference type="Gene3D" id="3.30.559.30">
    <property type="entry name" value="Nonribosomal peptide synthetase, condensation domain"/>
    <property type="match status" value="2"/>
</dbReference>
<dbReference type="CDD" id="cd19531">
    <property type="entry name" value="LCL_NRPS-like"/>
    <property type="match status" value="1"/>
</dbReference>
<dbReference type="Pfam" id="PF00668">
    <property type="entry name" value="Condensation"/>
    <property type="match status" value="1"/>
</dbReference>
<sequence>MTEREHVRHSSSGAAAALSAAARRCGAPAPAVLAAAFAALAGRWTRDDQVTVRYDGGPPVPLDTADGRTLAELVADLGGGPGTELPVTLAAAELPGLTLEPAAGPDGELVTVAELDPALWGSTTAGSFLLAFDRLLTGLAADPGRPLAEAPLVGAEESAELTGALALGGPAHQEALSATLDGLFRARAAATPDATAVLAEDGGHSYAALDRWSDAVASRLHAAGVRHRDRVAISAAPGAAAVAGLLGILKAGGCYVPVAPRTPVERGRAVLEDAEVRVLLTDDTAGTVASAADARTVVLLDGPAAAAAAPAPPPTSAPTDLAYVLFTSGSTGRPKGVMVEHRSVAHFARTVVDGYRITPADRFLQRASLSFDVSVLEIFATLLAGATLVIADESRRNDPDGLTELIRRTGVTVADLPPAMLPLIDPRQLPGLRAVSIGGESTPGHLIGPWSDGRTLIHQYGPTEATVAVTQLICEGVWHRPPPIGRPLPGHQALVLDDRLRPVPRGAVGELCVAGPGVARGYAGRPGATAERFVPNPYGTGADTDRLYRTGDLVRWLEDGDLEFLGRIDRQLNVRGFRIEAGEVEAVLTGHPSVGQAVVTAVRGPSGAQVLAAHTVAAPGERIDPQALDAHAARYLPEYMRPVVVVLDRIPLTANGKVDHRALPSPAVRPADAVAPRNVTEQIVASVWAKVLRAPAPGVLDDFFTVGGDSLLATQVASRLREAFGAPVPLRLLFEHRTVAGLAAALDGSTGDQAAPAPTPREAGPDEPRPLSSAQRRLWFLDQLTPGTTAYTIAEAHRLRGPLDTAALAAAFRDVLGRHEVLRTRFTVVDGEPFAVLDGPERFVLGHTDLANRPDPAGAARELALEEAGTPFDLERGPLLRARTLRLAQDDHILLLTVHHSVFDGWSVGIMERDLSTAYRARAAGRRPDWAPLPVQYADFAAWQRDRLTDEVLAEQVGHWRDQLADAPSVLELPTDLPRPALPSYRGGVHRFRLPAELAAPLRALGEELGATPFMVMLALFQVLMAKHTGGRDIVVGSPVFGRTVPEVEDLVGFFVNSLPLRAELSADPTARELVAAVRATALEAFSHQDLPFEQLVEELAPPRDLSRTPVVQVWFDLFATRGTLGLPGTRAEKFDTGFVSTRFDLELHLEEHPSGALDGELVYATDLFGAARIARLAEHFTRLAAAVARDPETRPLHVDVLTDAERALLLSEWAAPQGSYDARATVSERFAQQAARTPDAPAAVFGTGTIGYRELNSRANRLAALLGERGVGRGTVVGLCLPQGITRITALLGILKAGGAYLPLDHGLPTDRIEFMVRDAGAALVLTDSALTDRLPADVPALRLDRHADDLARRPDADPAPTGAVDDLIYVIYTSGSTGRPKGVAMTHRPLLNLLQWQLDRSAVSGPTLQFSAINFDISFQELFSTWFAGGSVVLLAEDQRRDPEEMLRVMRENGVRRLFCPPMVLQQLAEAATGPLPPLAEITTAGEELRLTPEIHRLLAALPGVEVDNQYGPTEAHVITAHRLSGAPQDWPTAVPVGRPVPNTQVYVLDDALRPAPVGVPGEVCVGGDCLARGYLGRPDLTADRFVPDPYGGRTGARLYRTGDQARWRPDGTLEFLGRIDHQVKIRGYRVEPGEIETVLRRHPGVADAAVVPVEVGGHRHLAAYLVPRAEEPGRDALRTHLRSVLPEHMVPGYFVFLPELPLTRVGKLDRKALPDPVADGTTPAGEQEPGNLQEEIIADIWAEALGLPRIGVESDFFELGGHSLLATQVVSRVRAAFEVDLPLRTLFENRTVAELARAVEEAVLADIAAMSDAEVTAAVHGTAPQTGTRSH</sequence>
<dbReference type="Gene3D" id="1.10.1200.10">
    <property type="entry name" value="ACP-like"/>
    <property type="match status" value="2"/>
</dbReference>
<dbReference type="CDD" id="cd05930">
    <property type="entry name" value="A_NRPS"/>
    <property type="match status" value="1"/>
</dbReference>
<dbReference type="SUPFAM" id="SSF47336">
    <property type="entry name" value="ACP-like"/>
    <property type="match status" value="2"/>
</dbReference>
<dbReference type="InterPro" id="IPR045851">
    <property type="entry name" value="AMP-bd_C_sf"/>
</dbReference>
<dbReference type="Gene3D" id="2.30.38.10">
    <property type="entry name" value="Luciferase, Domain 3"/>
    <property type="match status" value="1"/>
</dbReference>
<evidence type="ECO:0000256" key="1">
    <source>
        <dbReference type="ARBA" id="ARBA00001957"/>
    </source>
</evidence>
<keyword evidence="2" id="KW-0596">Phosphopantetheine</keyword>
<dbReference type="InterPro" id="IPR020845">
    <property type="entry name" value="AMP-binding_CS"/>
</dbReference>
<accession>A0ABZ1U5A2</accession>
<dbReference type="PROSITE" id="PS50075">
    <property type="entry name" value="CARRIER"/>
    <property type="match status" value="2"/>
</dbReference>
<organism evidence="6 7">
    <name type="scientific">Kitasatospora purpeofusca</name>
    <dbReference type="NCBI Taxonomy" id="67352"/>
    <lineage>
        <taxon>Bacteria</taxon>
        <taxon>Bacillati</taxon>
        <taxon>Actinomycetota</taxon>
        <taxon>Actinomycetes</taxon>
        <taxon>Kitasatosporales</taxon>
        <taxon>Streptomycetaceae</taxon>
        <taxon>Kitasatospora</taxon>
    </lineage>
</organism>
<feature type="region of interest" description="Disordered" evidence="4">
    <location>
        <begin position="746"/>
        <end position="772"/>
    </location>
</feature>